<dbReference type="AlphaFoldDB" id="A0A2N3G744"/>
<sequence length="194" mass="21451">MLKGKYLKGKAIAYDGSQLSPLWAYISFDVQGDSIVSFRGPCNVSPEYMVDMEDKRKGAEISSPDMLQFIVEYFGAGIDTIVLVERMLVSTVVNLLCESICEEAEVEREFDNIYAYPPNVDERGKLSVSVATVSTVSGLIHLGLNITSKDTPVQTAGLEEIGVEDIDTFAVEVVRRFIEEMKNVKIDASKVRPV</sequence>
<evidence type="ECO:0000313" key="2">
    <source>
        <dbReference type="Proteomes" id="UP000233654"/>
    </source>
</evidence>
<dbReference type="InterPro" id="IPR007162">
    <property type="entry name" value="DUF366"/>
</dbReference>
<comment type="caution">
    <text evidence="1">The sequence shown here is derived from an EMBL/GenBank/DDBJ whole genome shotgun (WGS) entry which is preliminary data.</text>
</comment>
<dbReference type="SUPFAM" id="SSF55681">
    <property type="entry name" value="Class II aaRS and biotin synthetases"/>
    <property type="match status" value="1"/>
</dbReference>
<accession>A0A2N3G744</accession>
<dbReference type="EMBL" id="PHEX01000013">
    <property type="protein sequence ID" value="PKQ28513.1"/>
    <property type="molecule type" value="Genomic_DNA"/>
</dbReference>
<protein>
    <submittedName>
        <fullName evidence="1">DUF366 domain-containing protein</fullName>
    </submittedName>
</protein>
<dbReference type="Proteomes" id="UP000233654">
    <property type="component" value="Unassembled WGS sequence"/>
</dbReference>
<evidence type="ECO:0000313" key="1">
    <source>
        <dbReference type="EMBL" id="PKQ28513.1"/>
    </source>
</evidence>
<name>A0A2N3G744_9ACTN</name>
<dbReference type="Pfam" id="PF04017">
    <property type="entry name" value="DUF366"/>
    <property type="match status" value="1"/>
</dbReference>
<dbReference type="Gene3D" id="3.30.930.10">
    <property type="entry name" value="Bira Bifunctional Protein, Domain 2"/>
    <property type="match status" value="1"/>
</dbReference>
<dbReference type="PIRSF" id="PIRSF006503">
    <property type="entry name" value="UCP006503"/>
    <property type="match status" value="1"/>
</dbReference>
<gene>
    <name evidence="1" type="ORF">CVT63_02220</name>
</gene>
<dbReference type="InterPro" id="IPR045864">
    <property type="entry name" value="aa-tRNA-synth_II/BPL/LPL"/>
</dbReference>
<organism evidence="1 2">
    <name type="scientific">Candidatus Anoxymicrobium japonicum</name>
    <dbReference type="NCBI Taxonomy" id="2013648"/>
    <lineage>
        <taxon>Bacteria</taxon>
        <taxon>Bacillati</taxon>
        <taxon>Actinomycetota</taxon>
        <taxon>Candidatus Geothermincolia</taxon>
        <taxon>Candidatus Geothermincolales</taxon>
        <taxon>Candidatus Anoxymicrobiaceae</taxon>
        <taxon>Candidatus Anoxymicrobium</taxon>
    </lineage>
</organism>
<proteinExistence type="predicted"/>
<reference evidence="1 2" key="1">
    <citation type="journal article" date="2017" name="ISME J.">
        <title>Potential for microbial H2 and metal transformations associated with novel bacteria and archaea in deep terrestrial subsurface sediments.</title>
        <authorList>
            <person name="Hernsdorf A.W."/>
            <person name="Amano Y."/>
            <person name="Miyakawa K."/>
            <person name="Ise K."/>
            <person name="Suzuki Y."/>
            <person name="Anantharaman K."/>
            <person name="Probst A."/>
            <person name="Burstein D."/>
            <person name="Thomas B.C."/>
            <person name="Banfield J.F."/>
        </authorList>
    </citation>
    <scope>NUCLEOTIDE SEQUENCE [LARGE SCALE GENOMIC DNA]</scope>
    <source>
        <strain evidence="1">HGW-Actinobacteria-3</strain>
    </source>
</reference>